<accession>A0ABX6EW45</accession>
<reference evidence="1 2" key="1">
    <citation type="submission" date="2016-03" db="EMBL/GenBank/DDBJ databases">
        <title>How can Kluyveromyces marxianus grow so fast - potential evolutionary course in Saccharomyces Complex revealed by comparative genomics.</title>
        <authorList>
            <person name="Mo W."/>
            <person name="Lu W."/>
            <person name="Yang X."/>
            <person name="Qi J."/>
            <person name="Lv H."/>
        </authorList>
    </citation>
    <scope>NUCLEOTIDE SEQUENCE [LARGE SCALE GENOMIC DNA]</scope>
    <source>
        <strain evidence="1 2">FIM1</strain>
    </source>
</reference>
<keyword evidence="2" id="KW-1185">Reference proteome</keyword>
<protein>
    <submittedName>
        <fullName evidence="1">DUF3445 super family conserved domain</fullName>
    </submittedName>
</protein>
<evidence type="ECO:0000313" key="1">
    <source>
        <dbReference type="EMBL" id="QGN16579.1"/>
    </source>
</evidence>
<dbReference type="Proteomes" id="UP000422736">
    <property type="component" value="Chromosome 5"/>
</dbReference>
<proteinExistence type="predicted"/>
<reference evidence="1 2" key="2">
    <citation type="submission" date="2019-11" db="EMBL/GenBank/DDBJ databases">
        <authorList>
            <person name="Lu H."/>
        </authorList>
    </citation>
    <scope>NUCLEOTIDE SEQUENCE [LARGE SCALE GENOMIC DNA]</scope>
    <source>
        <strain evidence="1 2">FIM1</strain>
    </source>
</reference>
<dbReference type="EMBL" id="CP015058">
    <property type="protein sequence ID" value="QGN16579.1"/>
    <property type="molecule type" value="Genomic_DNA"/>
</dbReference>
<organism evidence="1 2">
    <name type="scientific">Kluyveromyces marxianus</name>
    <name type="common">Yeast</name>
    <name type="synonym">Candida kefyr</name>
    <dbReference type="NCBI Taxonomy" id="4911"/>
    <lineage>
        <taxon>Eukaryota</taxon>
        <taxon>Fungi</taxon>
        <taxon>Dikarya</taxon>
        <taxon>Ascomycota</taxon>
        <taxon>Saccharomycotina</taxon>
        <taxon>Saccharomycetes</taxon>
        <taxon>Saccharomycetales</taxon>
        <taxon>Saccharomycetaceae</taxon>
        <taxon>Kluyveromyces</taxon>
    </lineage>
</organism>
<dbReference type="Pfam" id="PF11927">
    <property type="entry name" value="HODM_asu-like"/>
    <property type="match status" value="2"/>
</dbReference>
<gene>
    <name evidence="1" type="ORF">FIM1_3294</name>
</gene>
<evidence type="ECO:0000313" key="2">
    <source>
        <dbReference type="Proteomes" id="UP000422736"/>
    </source>
</evidence>
<name>A0ABX6EW45_KLUMA</name>
<dbReference type="InterPro" id="IPR021848">
    <property type="entry name" value="HODM_asu-like"/>
</dbReference>
<sequence length="487" mass="56974">MIIDLSLILRKQVTFPLLCYILYQLYKDLVSKEPKSVETEIIAEDTPSEEPCTPEPVDNAVYQKKRWQPVDYMRNLKPSEQEKDYTPWSTTNPFPYQPFKPGEYRLTMGVKSIPLEHWFMFENTLKSRIEKKWEIIKEAYKDVMYHLDPAMVNCDTYYNSDYTDEVLVTAKDVEIADAAVCEWYNSVVSYLVTRFPQYFQVVLSPDDETPGVLHNSIMDEYHPVNAEKYLQLGNTDVPFLKYYCFNVGIIPAELINPKNLRDKVGRIPLVTTEKTRRAHELILSVQRMVEEDLILLSPNANKQFDGEYILMSGCFAFAAGFNPRERFLKPLTQIHGPVPEYKIKLQSQMNKFFQTHKPQKLVMRINFSFQTHSKLYVTDDNKGIATEEIRAKTLDELHGGHDLHYRSERQCLIKFENTQAMCFSIKTYLWNLQDEFLPNDYYSQEGVIQDLCEAVKGMQYTIGQYKRRPEWGPALLEMLEPKLNSKV</sequence>